<dbReference type="OrthoDB" id="9805698at2"/>
<name>Q0F3A3_9PROT</name>
<dbReference type="GO" id="GO:0005524">
    <property type="term" value="F:ATP binding"/>
    <property type="evidence" value="ECO:0007669"/>
    <property type="project" value="UniProtKB-KW"/>
</dbReference>
<keyword evidence="6" id="KW-0067">ATP-binding</keyword>
<dbReference type="NCBIfam" id="TIGR00277">
    <property type="entry name" value="HDIG"/>
    <property type="match status" value="1"/>
</dbReference>
<dbReference type="SMART" id="SM00471">
    <property type="entry name" value="HDc"/>
    <property type="match status" value="1"/>
</dbReference>
<evidence type="ECO:0000256" key="7">
    <source>
        <dbReference type="ARBA" id="ARBA00022842"/>
    </source>
</evidence>
<gene>
    <name evidence="11" type="ORF">SPV1_04438</name>
</gene>
<dbReference type="Pfam" id="PF01743">
    <property type="entry name" value="PolyA_pol"/>
    <property type="match status" value="1"/>
</dbReference>
<dbReference type="Proteomes" id="UP000005297">
    <property type="component" value="Unassembled WGS sequence"/>
</dbReference>
<dbReference type="GO" id="GO:0003723">
    <property type="term" value="F:RNA binding"/>
    <property type="evidence" value="ECO:0007669"/>
    <property type="project" value="UniProtKB-KW"/>
</dbReference>
<dbReference type="InterPro" id="IPR002646">
    <property type="entry name" value="PolA_pol_head_dom"/>
</dbReference>
<dbReference type="InterPro" id="IPR006674">
    <property type="entry name" value="HD_domain"/>
</dbReference>
<dbReference type="PANTHER" id="PTHR47545">
    <property type="entry name" value="MULTIFUNCTIONAL CCA PROTEIN"/>
    <property type="match status" value="1"/>
</dbReference>
<comment type="caution">
    <text evidence="11">The sequence shown here is derived from an EMBL/GenBank/DDBJ whole genome shotgun (WGS) entry which is preliminary data.</text>
</comment>
<dbReference type="EMBL" id="AATS01000001">
    <property type="protein sequence ID" value="EAU56038.1"/>
    <property type="molecule type" value="Genomic_DNA"/>
</dbReference>
<evidence type="ECO:0000256" key="3">
    <source>
        <dbReference type="ARBA" id="ARBA00022695"/>
    </source>
</evidence>
<keyword evidence="3" id="KW-0548">Nucleotidyltransferase</keyword>
<keyword evidence="2" id="KW-0819">tRNA processing</keyword>
<dbReference type="InterPro" id="IPR006675">
    <property type="entry name" value="HDIG_dom"/>
</dbReference>
<dbReference type="SUPFAM" id="SSF81891">
    <property type="entry name" value="Poly A polymerase C-terminal region-like"/>
    <property type="match status" value="1"/>
</dbReference>
<keyword evidence="1 9" id="KW-0808">Transferase</keyword>
<keyword evidence="5" id="KW-0547">Nucleotide-binding</keyword>
<evidence type="ECO:0000313" key="12">
    <source>
        <dbReference type="Proteomes" id="UP000005297"/>
    </source>
</evidence>
<dbReference type="InterPro" id="IPR043519">
    <property type="entry name" value="NT_sf"/>
</dbReference>
<keyword evidence="12" id="KW-1185">Reference proteome</keyword>
<evidence type="ECO:0000256" key="2">
    <source>
        <dbReference type="ARBA" id="ARBA00022694"/>
    </source>
</evidence>
<dbReference type="CDD" id="cd05398">
    <property type="entry name" value="NT_ClassII-CCAase"/>
    <property type="match status" value="1"/>
</dbReference>
<keyword evidence="8 9" id="KW-0694">RNA-binding</keyword>
<protein>
    <submittedName>
        <fullName evidence="11">tRNA nucleotidyltransferase</fullName>
    </submittedName>
</protein>
<dbReference type="GO" id="GO:0016779">
    <property type="term" value="F:nucleotidyltransferase activity"/>
    <property type="evidence" value="ECO:0007669"/>
    <property type="project" value="UniProtKB-KW"/>
</dbReference>
<dbReference type="STRING" id="314344.AL013_11970"/>
<evidence type="ECO:0000256" key="8">
    <source>
        <dbReference type="ARBA" id="ARBA00022884"/>
    </source>
</evidence>
<dbReference type="CDD" id="cd00077">
    <property type="entry name" value="HDc"/>
    <property type="match status" value="1"/>
</dbReference>
<dbReference type="Gene3D" id="1.10.3090.10">
    <property type="entry name" value="cca-adding enzyme, domain 2"/>
    <property type="match status" value="1"/>
</dbReference>
<sequence length="468" mass="52062">MQHSNPTHPAGAIDPDLLPPEILFLCRHLATAGGDAWLVGGCVRDLMLHINPKDYDLEVYGLTEAALSDALQQLGRCEMVGKQFGVHKLWFRQMEIDVALPRTESKSGSGHRGFVVHTDPHLTPEIATLRRDFTINAMMYDPLQHRLLDLHGGQSDLDEGILRHVSPAFAEDPLRPLRAMQFAARFRFHLAPETAAMCRTLVAEADTLPASRIWIEWQKWSHARSPSCGLIALHDSGWLACYPELQALQQCPQDPRWHPEGDVWVHTLQVVDQAAEMAKKHHLSRPDREHLLFAALCHDLGKPETTVQQPDGRIGSPGHSKAGVPLTRRLLQRMHAPGAIGKIVVPLVQEHITHLFGDPTARAVRRLAWRLQPAHIELWEMLVEADASGRAPAPPSRPALPWLQLAQSMQQHRQAAARIVDGDMLMQLGIEPGPVLGEMLAKAYQAQLNGEFNDAQGARLWCIAHIGS</sequence>
<accession>Q0F3A3</accession>
<evidence type="ECO:0000259" key="10">
    <source>
        <dbReference type="SMART" id="SM00471"/>
    </source>
</evidence>
<feature type="domain" description="HD/PDEase" evidence="10">
    <location>
        <begin position="259"/>
        <end position="402"/>
    </location>
</feature>
<proteinExistence type="inferred from homology"/>
<keyword evidence="4" id="KW-0479">Metal-binding</keyword>
<dbReference type="RefSeq" id="WP_009851183.1">
    <property type="nucleotide sequence ID" value="NZ_DS022295.1"/>
</dbReference>
<organism evidence="11 12">
    <name type="scientific">Mariprofundus ferrooxydans PV-1</name>
    <dbReference type="NCBI Taxonomy" id="314345"/>
    <lineage>
        <taxon>Bacteria</taxon>
        <taxon>Pseudomonadati</taxon>
        <taxon>Pseudomonadota</taxon>
        <taxon>Candidatius Mariprofundia</taxon>
        <taxon>Mariprofundales</taxon>
        <taxon>Mariprofundaceae</taxon>
        <taxon>Mariprofundus</taxon>
    </lineage>
</organism>
<evidence type="ECO:0000256" key="5">
    <source>
        <dbReference type="ARBA" id="ARBA00022741"/>
    </source>
</evidence>
<reference evidence="11 12" key="1">
    <citation type="submission" date="2006-09" db="EMBL/GenBank/DDBJ databases">
        <authorList>
            <person name="Emerson D."/>
            <person name="Ferriera S."/>
            <person name="Johnson J."/>
            <person name="Kravitz S."/>
            <person name="Halpern A."/>
            <person name="Remington K."/>
            <person name="Beeson K."/>
            <person name="Tran B."/>
            <person name="Rogers Y.-H."/>
            <person name="Friedman R."/>
            <person name="Venter J.C."/>
        </authorList>
    </citation>
    <scope>NUCLEOTIDE SEQUENCE [LARGE SCALE GENOMIC DNA]</scope>
    <source>
        <strain evidence="11 12">PV-1</strain>
    </source>
</reference>
<dbReference type="InterPro" id="IPR003607">
    <property type="entry name" value="HD/PDEase_dom"/>
</dbReference>
<dbReference type="PANTHER" id="PTHR47545:SF1">
    <property type="entry name" value="MULTIFUNCTIONAL CCA PROTEIN"/>
    <property type="match status" value="1"/>
</dbReference>
<dbReference type="InParanoid" id="Q0F3A3"/>
<dbReference type="SUPFAM" id="SSF81301">
    <property type="entry name" value="Nucleotidyltransferase"/>
    <property type="match status" value="1"/>
</dbReference>
<dbReference type="InterPro" id="IPR050124">
    <property type="entry name" value="tRNA_CCA-adding_enzyme"/>
</dbReference>
<dbReference type="FunCoup" id="Q0F3A3">
    <property type="interactions" value="237"/>
</dbReference>
<dbReference type="HOGENOM" id="CLU_015961_6_2_0"/>
<dbReference type="AlphaFoldDB" id="Q0F3A3"/>
<dbReference type="Pfam" id="PF01966">
    <property type="entry name" value="HD"/>
    <property type="match status" value="1"/>
</dbReference>
<evidence type="ECO:0000313" key="11">
    <source>
        <dbReference type="EMBL" id="EAU56038.1"/>
    </source>
</evidence>
<dbReference type="GO" id="GO:0046872">
    <property type="term" value="F:metal ion binding"/>
    <property type="evidence" value="ECO:0007669"/>
    <property type="project" value="UniProtKB-KW"/>
</dbReference>
<evidence type="ECO:0000256" key="6">
    <source>
        <dbReference type="ARBA" id="ARBA00022840"/>
    </source>
</evidence>
<keyword evidence="7" id="KW-0460">Magnesium</keyword>
<evidence type="ECO:0000256" key="9">
    <source>
        <dbReference type="RuleBase" id="RU003953"/>
    </source>
</evidence>
<dbReference type="eggNOG" id="COG0617">
    <property type="taxonomic scope" value="Bacteria"/>
</dbReference>
<dbReference type="GO" id="GO:0008033">
    <property type="term" value="P:tRNA processing"/>
    <property type="evidence" value="ECO:0007669"/>
    <property type="project" value="UniProtKB-KW"/>
</dbReference>
<evidence type="ECO:0000256" key="1">
    <source>
        <dbReference type="ARBA" id="ARBA00022679"/>
    </source>
</evidence>
<evidence type="ECO:0000256" key="4">
    <source>
        <dbReference type="ARBA" id="ARBA00022723"/>
    </source>
</evidence>
<dbReference type="Gene3D" id="3.30.460.10">
    <property type="entry name" value="Beta Polymerase, domain 2"/>
    <property type="match status" value="1"/>
</dbReference>
<comment type="similarity">
    <text evidence="9">Belongs to the tRNA nucleotidyltransferase/poly(A) polymerase family.</text>
</comment>